<keyword evidence="5" id="KW-0175">Coiled coil</keyword>
<feature type="coiled-coil region" evidence="5">
    <location>
        <begin position="18"/>
        <end position="52"/>
    </location>
</feature>
<evidence type="ECO:0000256" key="3">
    <source>
        <dbReference type="ARBA" id="ARBA00022801"/>
    </source>
</evidence>
<dbReference type="Proteomes" id="UP000245060">
    <property type="component" value="Unassembled WGS sequence"/>
</dbReference>
<comment type="similarity">
    <text evidence="1">Belongs to the peptidase C40 family.</text>
</comment>
<reference evidence="9" key="1">
    <citation type="submission" date="2018-04" db="EMBL/GenBank/DDBJ databases">
        <title>Draft genome sequence of Mycobacterium montefiorense isolated from Japanese black salamander.</title>
        <authorList>
            <person name="Fukano H."/>
            <person name="Yoshida M."/>
            <person name="Shimizu A."/>
            <person name="Iwao H."/>
            <person name="Kurata O."/>
            <person name="Katayama Y."/>
            <person name="Omatsu T."/>
            <person name="Mizutani T."/>
            <person name="Wada S."/>
            <person name="Hoshino Y."/>
        </authorList>
    </citation>
    <scope>NUCLEOTIDE SEQUENCE [LARGE SCALE GENOMIC DNA]</scope>
    <source>
        <strain evidence="9">BS</strain>
    </source>
</reference>
<evidence type="ECO:0000256" key="1">
    <source>
        <dbReference type="ARBA" id="ARBA00007074"/>
    </source>
</evidence>
<dbReference type="NCBIfam" id="NF033741">
    <property type="entry name" value="NlpC_p60_RipA"/>
    <property type="match status" value="1"/>
</dbReference>
<dbReference type="InterPro" id="IPR051794">
    <property type="entry name" value="PG_Endopeptidase_C40"/>
</dbReference>
<evidence type="ECO:0000256" key="6">
    <source>
        <dbReference type="SAM" id="MobiDB-lite"/>
    </source>
</evidence>
<dbReference type="Gene3D" id="3.90.1720.10">
    <property type="entry name" value="endopeptidase domain like (from Nostoc punctiforme)"/>
    <property type="match status" value="1"/>
</dbReference>
<organism evidence="8 9">
    <name type="scientific">Mycobacterium montefiorense</name>
    <dbReference type="NCBI Taxonomy" id="154654"/>
    <lineage>
        <taxon>Bacteria</taxon>
        <taxon>Bacillati</taxon>
        <taxon>Actinomycetota</taxon>
        <taxon>Actinomycetes</taxon>
        <taxon>Mycobacteriales</taxon>
        <taxon>Mycobacteriaceae</taxon>
        <taxon>Mycobacterium</taxon>
        <taxon>Mycobacterium simiae complex</taxon>
    </lineage>
</organism>
<feature type="coiled-coil region" evidence="5">
    <location>
        <begin position="173"/>
        <end position="207"/>
    </location>
</feature>
<name>A0ABQ0NNH7_9MYCO</name>
<evidence type="ECO:0000256" key="5">
    <source>
        <dbReference type="SAM" id="Coils"/>
    </source>
</evidence>
<dbReference type="Gene3D" id="6.10.250.3150">
    <property type="match status" value="1"/>
</dbReference>
<proteinExistence type="inferred from homology"/>
<accession>A0ABQ0NNH7</accession>
<dbReference type="PANTHER" id="PTHR47359">
    <property type="entry name" value="PEPTIDOGLYCAN DL-ENDOPEPTIDASE CWLO"/>
    <property type="match status" value="1"/>
</dbReference>
<keyword evidence="4" id="KW-0788">Thiol protease</keyword>
<evidence type="ECO:0000256" key="4">
    <source>
        <dbReference type="ARBA" id="ARBA00022807"/>
    </source>
</evidence>
<feature type="region of interest" description="Disordered" evidence="6">
    <location>
        <begin position="210"/>
        <end position="241"/>
    </location>
</feature>
<dbReference type="InterPro" id="IPR000064">
    <property type="entry name" value="NLP_P60_dom"/>
</dbReference>
<dbReference type="EMBL" id="BFCH01000018">
    <property type="protein sequence ID" value="GBG38450.1"/>
    <property type="molecule type" value="Genomic_DNA"/>
</dbReference>
<evidence type="ECO:0000313" key="8">
    <source>
        <dbReference type="EMBL" id="GBG38450.1"/>
    </source>
</evidence>
<dbReference type="PROSITE" id="PS51935">
    <property type="entry name" value="NLPC_P60"/>
    <property type="match status" value="1"/>
</dbReference>
<feature type="region of interest" description="Disordered" evidence="6">
    <location>
        <begin position="144"/>
        <end position="165"/>
    </location>
</feature>
<keyword evidence="2" id="KW-0645">Protease</keyword>
<protein>
    <submittedName>
        <fullName evidence="8">Peptidase M23</fullName>
    </submittedName>
</protein>
<keyword evidence="9" id="KW-1185">Reference proteome</keyword>
<dbReference type="SUPFAM" id="SSF54001">
    <property type="entry name" value="Cysteine proteinases"/>
    <property type="match status" value="1"/>
</dbReference>
<sequence length="450" mass="46972">MLVTTPGLAQGDPNADTLGALIANVAKANQRLENLSAEIQSEQEAVNKALVDVETARDGVTTAQHDVEVSQQSVKDANAAIAAAQSRFNTFAAATYMNGPSGSYLTATSPEDIIATESASRTLATSSQTVMDNLQRARTEQVNKESAARLAKQKAEKAAADAKSSQDAAVAALTTSKHKFEEQREQIDQLAAERDAAQAKLQQAQLASAHWSTGNGGGAPTTGDRWDPGAPASAPHTGGRQWDGWDPTLPMVPSANIPGDPVAVINQVLGISATSTQVTASMGKGFLQQLGILKPDDTGITNAAPGGVGGRIPRVYGRQASEYVIRRGMSQIGVPYSWGGGNAAGPSHGIDSGAGITGLDCSGLVLYSFAGVGIKLPHYSGSQYGLGRKIPSSQMRRGDVIFYGPGGSQHVTIYLGQGQMLEAPDIGLKVRVAPVRTSGMTPYVIRYIEY</sequence>
<comment type="caution">
    <text evidence="8">The sequence shown here is derived from an EMBL/GenBank/DDBJ whole genome shotgun (WGS) entry which is preliminary data.</text>
</comment>
<dbReference type="InterPro" id="IPR049836">
    <property type="entry name" value="RipA"/>
</dbReference>
<feature type="domain" description="NlpC/P60" evidence="7">
    <location>
        <begin position="318"/>
        <end position="450"/>
    </location>
</feature>
<dbReference type="PANTHER" id="PTHR47359:SF3">
    <property type="entry name" value="NLP_P60 DOMAIN-CONTAINING PROTEIN-RELATED"/>
    <property type="match status" value="1"/>
</dbReference>
<evidence type="ECO:0000313" key="9">
    <source>
        <dbReference type="Proteomes" id="UP000245060"/>
    </source>
</evidence>
<evidence type="ECO:0000259" key="7">
    <source>
        <dbReference type="PROSITE" id="PS51935"/>
    </source>
</evidence>
<dbReference type="Pfam" id="PF00877">
    <property type="entry name" value="NLPC_P60"/>
    <property type="match status" value="1"/>
</dbReference>
<keyword evidence="3" id="KW-0378">Hydrolase</keyword>
<dbReference type="InterPro" id="IPR038765">
    <property type="entry name" value="Papain-like_cys_pep_sf"/>
</dbReference>
<gene>
    <name evidence="8" type="ORF">MmonteBS_28220</name>
</gene>
<evidence type="ECO:0000256" key="2">
    <source>
        <dbReference type="ARBA" id="ARBA00022670"/>
    </source>
</evidence>
<feature type="compositionally biased region" description="Basic and acidic residues" evidence="6">
    <location>
        <begin position="144"/>
        <end position="160"/>
    </location>
</feature>